<dbReference type="Proteomes" id="UP001558652">
    <property type="component" value="Unassembled WGS sequence"/>
</dbReference>
<sequence>MVLVVGWCEMLVNLSDGDKTREMCERARERERGEQSEIVSIHLGRLGEHETCGKMVSHFRLTELVAHCPHLEISKGQRRWESFAGHGDRRFAGLIWRCAEMCLRERCHTFVGNHEVASQPVDEDMQDNAVPKEMVLVLCIL</sequence>
<organism evidence="1 2">
    <name type="scientific">Ranatra chinensis</name>
    <dbReference type="NCBI Taxonomy" id="642074"/>
    <lineage>
        <taxon>Eukaryota</taxon>
        <taxon>Metazoa</taxon>
        <taxon>Ecdysozoa</taxon>
        <taxon>Arthropoda</taxon>
        <taxon>Hexapoda</taxon>
        <taxon>Insecta</taxon>
        <taxon>Pterygota</taxon>
        <taxon>Neoptera</taxon>
        <taxon>Paraneoptera</taxon>
        <taxon>Hemiptera</taxon>
        <taxon>Heteroptera</taxon>
        <taxon>Panheteroptera</taxon>
        <taxon>Nepomorpha</taxon>
        <taxon>Nepidae</taxon>
        <taxon>Ranatrinae</taxon>
        <taxon>Ranatra</taxon>
    </lineage>
</organism>
<keyword evidence="2" id="KW-1185">Reference proteome</keyword>
<reference evidence="1 2" key="1">
    <citation type="submission" date="2024-07" db="EMBL/GenBank/DDBJ databases">
        <title>Chromosome-level genome assembly of the water stick insect Ranatra chinensis (Heteroptera: Nepidae).</title>
        <authorList>
            <person name="Liu X."/>
        </authorList>
    </citation>
    <scope>NUCLEOTIDE SEQUENCE [LARGE SCALE GENOMIC DNA]</scope>
    <source>
        <strain evidence="1">Cailab_2021Rc</strain>
        <tissue evidence="1">Muscle</tissue>
    </source>
</reference>
<evidence type="ECO:0000313" key="2">
    <source>
        <dbReference type="Proteomes" id="UP001558652"/>
    </source>
</evidence>
<proteinExistence type="predicted"/>
<comment type="caution">
    <text evidence="1">The sequence shown here is derived from an EMBL/GenBank/DDBJ whole genome shotgun (WGS) entry which is preliminary data.</text>
</comment>
<dbReference type="EMBL" id="JBFDAA010000019">
    <property type="protein sequence ID" value="KAL1115553.1"/>
    <property type="molecule type" value="Genomic_DNA"/>
</dbReference>
<evidence type="ECO:0000313" key="1">
    <source>
        <dbReference type="EMBL" id="KAL1115553.1"/>
    </source>
</evidence>
<name>A0ABD0XWM0_9HEMI</name>
<accession>A0ABD0XWM0</accession>
<gene>
    <name evidence="1" type="ORF">AAG570_005843</name>
</gene>
<protein>
    <submittedName>
        <fullName evidence="1">Uncharacterized protein</fullName>
    </submittedName>
</protein>
<dbReference type="AlphaFoldDB" id="A0ABD0XWM0"/>